<comment type="similarity">
    <text evidence="1">Belongs to the class-II fumarase/aspartase family. Fumarase subfamily.</text>
</comment>
<evidence type="ECO:0000256" key="1">
    <source>
        <dbReference type="ARBA" id="ARBA00009084"/>
    </source>
</evidence>
<dbReference type="AlphaFoldDB" id="A0A8T0DBP1"/>
<dbReference type="OrthoDB" id="1738025at2759"/>
<dbReference type="InterPro" id="IPR008948">
    <property type="entry name" value="L-Aspartase-like"/>
</dbReference>
<comment type="caution">
    <text evidence="6">The sequence shown here is derived from an EMBL/GenBank/DDBJ whole genome shotgun (WGS) entry which is preliminary data.</text>
</comment>
<evidence type="ECO:0000256" key="2">
    <source>
        <dbReference type="ARBA" id="ARBA00012921"/>
    </source>
</evidence>
<dbReference type="EC" id="4.2.1.2" evidence="2"/>
<dbReference type="GO" id="GO:0006106">
    <property type="term" value="P:fumarate metabolic process"/>
    <property type="evidence" value="ECO:0007669"/>
    <property type="project" value="InterPro"/>
</dbReference>
<name>A0A8T0DBP1_9TREM</name>
<dbReference type="GO" id="GO:0006108">
    <property type="term" value="P:malate metabolic process"/>
    <property type="evidence" value="ECO:0007669"/>
    <property type="project" value="TreeGrafter"/>
</dbReference>
<evidence type="ECO:0000313" key="7">
    <source>
        <dbReference type="Proteomes" id="UP000699462"/>
    </source>
</evidence>
<dbReference type="CDD" id="cd01362">
    <property type="entry name" value="Fumarase_classII"/>
    <property type="match status" value="1"/>
</dbReference>
<dbReference type="Proteomes" id="UP000699462">
    <property type="component" value="Unassembled WGS sequence"/>
</dbReference>
<dbReference type="Gene3D" id="1.10.275.10">
    <property type="entry name" value="Fumarase/aspartase (N-terminal domain)"/>
    <property type="match status" value="1"/>
</dbReference>
<dbReference type="InterPro" id="IPR020557">
    <property type="entry name" value="Fumarate_lyase_CS"/>
</dbReference>
<protein>
    <recommendedName>
        <fullName evidence="2">fumarate hydratase</fullName>
        <ecNumber evidence="2">4.2.1.2</ecNumber>
    </recommendedName>
</protein>
<organism evidence="6 7">
    <name type="scientific">Paragonimus westermani</name>
    <dbReference type="NCBI Taxonomy" id="34504"/>
    <lineage>
        <taxon>Eukaryota</taxon>
        <taxon>Metazoa</taxon>
        <taxon>Spiralia</taxon>
        <taxon>Lophotrochozoa</taxon>
        <taxon>Platyhelminthes</taxon>
        <taxon>Trematoda</taxon>
        <taxon>Digenea</taxon>
        <taxon>Plagiorchiida</taxon>
        <taxon>Troglotremata</taxon>
        <taxon>Troglotrematidae</taxon>
        <taxon>Paragonimus</taxon>
    </lineage>
</organism>
<dbReference type="PROSITE" id="PS00163">
    <property type="entry name" value="FUMARATE_LYASES"/>
    <property type="match status" value="1"/>
</dbReference>
<keyword evidence="7" id="KW-1185">Reference proteome</keyword>
<feature type="domain" description="Fumarate lyase N-terminal" evidence="4">
    <location>
        <begin position="64"/>
        <end position="407"/>
    </location>
</feature>
<proteinExistence type="inferred from homology"/>
<dbReference type="Gene3D" id="1.20.200.10">
    <property type="entry name" value="Fumarase/aspartase (Central domain)"/>
    <property type="match status" value="1"/>
</dbReference>
<accession>A0A8T0DBP1</accession>
<dbReference type="InterPro" id="IPR022761">
    <property type="entry name" value="Fumarate_lyase_N"/>
</dbReference>
<evidence type="ECO:0000256" key="3">
    <source>
        <dbReference type="ARBA" id="ARBA00023239"/>
    </source>
</evidence>
<gene>
    <name evidence="6" type="ORF">P879_05483</name>
</gene>
<dbReference type="InterPro" id="IPR000362">
    <property type="entry name" value="Fumarate_lyase_fam"/>
</dbReference>
<dbReference type="InterPro" id="IPR005677">
    <property type="entry name" value="Fum_hydII"/>
</dbReference>
<dbReference type="InterPro" id="IPR018951">
    <property type="entry name" value="Fumarase_C_C"/>
</dbReference>
<evidence type="ECO:0000313" key="6">
    <source>
        <dbReference type="EMBL" id="KAF8565253.1"/>
    </source>
</evidence>
<dbReference type="Gene3D" id="1.10.40.30">
    <property type="entry name" value="Fumarase/aspartase (C-terminal domain)"/>
    <property type="match status" value="1"/>
</dbReference>
<dbReference type="PANTHER" id="PTHR11444">
    <property type="entry name" value="ASPARTATEAMMONIA/ARGININOSUCCINATE/ADENYLOSUCCINATE LYASE"/>
    <property type="match status" value="1"/>
</dbReference>
<dbReference type="EMBL" id="JTDF01007065">
    <property type="protein sequence ID" value="KAF8565253.1"/>
    <property type="molecule type" value="Genomic_DNA"/>
</dbReference>
<evidence type="ECO:0000259" key="5">
    <source>
        <dbReference type="Pfam" id="PF10415"/>
    </source>
</evidence>
<dbReference type="GO" id="GO:0006099">
    <property type="term" value="P:tricarboxylic acid cycle"/>
    <property type="evidence" value="ECO:0007669"/>
    <property type="project" value="InterPro"/>
</dbReference>
<sequence length="534" mass="58518">MWIRQLLRIGRPDLYMLISKRVHHTSIILSTPQVTNGSKDASARVSGVMSDCGRQLRVVEDSFGKIELPADCHYGAQTERSKRNFPICLDTDRMPLPVIYALAMLKEVAADINAKYKRIDELQADAIITACRDIYLGKLNDEFPLSTWQTGSGTQTNMNVNEVISHKANEILSARGHQQRVHPNDHVNCGQSTNDIFPTAMHVCVALETAWKVLPCLEKLTQLLLNKAVEFQNIIKIGRTHLQDAVPMTVGQELSAFTSQLNQSIAFIKRQLPFVCELAIGGTAVGTGLNSFEGFDREMSVGITRLVKKFRGDQTGSLIDLNFVPAKNKFAALSGHDGLLQLSSAFNATATVLFKLANDFALLSSGPSCGLGELLLPPNEPGSSIMPGKVNPTQCEALSMVAVQVMGNHFTVTLAASHGQLQLNVYKPIIIANMLHSCRLISDAVRCFAENCVSGLQVNSAQIGRYVRQSLMLVTALSPHIGYDRAASLAKHAQEHGLTLRDAAVQLQMMNPEEFDRLVQPRVMAFPFGDSNIL</sequence>
<dbReference type="Pfam" id="PF10415">
    <property type="entry name" value="FumaraseC_C"/>
    <property type="match status" value="1"/>
</dbReference>
<dbReference type="FunFam" id="1.10.40.30:FF:000002">
    <property type="entry name" value="Fumarate hydratase class II"/>
    <property type="match status" value="1"/>
</dbReference>
<dbReference type="PANTHER" id="PTHR11444:SF1">
    <property type="entry name" value="FUMARATE HYDRATASE, MITOCHONDRIAL"/>
    <property type="match status" value="1"/>
</dbReference>
<dbReference type="PRINTS" id="PR00149">
    <property type="entry name" value="FUMRATELYASE"/>
</dbReference>
<dbReference type="FunFam" id="1.20.200.10:FF:000001">
    <property type="entry name" value="Fumarate hydratase, mitochondrial"/>
    <property type="match status" value="1"/>
</dbReference>
<dbReference type="PRINTS" id="PR00145">
    <property type="entry name" value="ARGSUCLYASE"/>
</dbReference>
<dbReference type="InterPro" id="IPR024083">
    <property type="entry name" value="Fumarase/histidase_N"/>
</dbReference>
<dbReference type="FunFam" id="1.10.275.10:FF:000001">
    <property type="entry name" value="Fumarate hydratase, mitochondrial"/>
    <property type="match status" value="1"/>
</dbReference>
<keyword evidence="3" id="KW-0456">Lyase</keyword>
<feature type="domain" description="Fumarase C C-terminal" evidence="5">
    <location>
        <begin position="473"/>
        <end position="524"/>
    </location>
</feature>
<dbReference type="GO" id="GO:0004333">
    <property type="term" value="F:fumarate hydratase activity"/>
    <property type="evidence" value="ECO:0007669"/>
    <property type="project" value="UniProtKB-EC"/>
</dbReference>
<dbReference type="Pfam" id="PF00206">
    <property type="entry name" value="Lyase_1"/>
    <property type="match status" value="1"/>
</dbReference>
<reference evidence="6 7" key="1">
    <citation type="submission" date="2019-07" db="EMBL/GenBank/DDBJ databases">
        <title>Annotation for the trematode Paragonimus westermani.</title>
        <authorList>
            <person name="Choi Y.-J."/>
        </authorList>
    </citation>
    <scope>NUCLEOTIDE SEQUENCE [LARGE SCALE GENOMIC DNA]</scope>
    <source>
        <strain evidence="6">180907_Pwestermani</strain>
    </source>
</reference>
<evidence type="ECO:0000259" key="4">
    <source>
        <dbReference type="Pfam" id="PF00206"/>
    </source>
</evidence>
<dbReference type="HAMAP" id="MF_00743">
    <property type="entry name" value="FumaraseC"/>
    <property type="match status" value="1"/>
</dbReference>
<dbReference type="SUPFAM" id="SSF48557">
    <property type="entry name" value="L-aspartase-like"/>
    <property type="match status" value="1"/>
</dbReference>